<dbReference type="Pfam" id="PF01874">
    <property type="entry name" value="CitG"/>
    <property type="match status" value="1"/>
</dbReference>
<evidence type="ECO:0000313" key="1">
    <source>
        <dbReference type="EMBL" id="GBG12812.1"/>
    </source>
</evidence>
<gene>
    <name evidence="1" type="primary">citG</name>
    <name evidence="1" type="ORF">NMK_0346</name>
</gene>
<dbReference type="AlphaFoldDB" id="A0A2R5F2J8"/>
<keyword evidence="1" id="KW-0328">Glycosyltransferase</keyword>
<dbReference type="Proteomes" id="UP000245081">
    <property type="component" value="Unassembled WGS sequence"/>
</dbReference>
<proteinExistence type="predicted"/>
<reference evidence="1 2" key="1">
    <citation type="journal article" date="2018" name="Environ. Microbiol.">
        <title>Isolation and genomic characterization of Novimethylophilus kurashikiensis gen. nov. sp. nov., a new lanthanide-dependent methylotrophic species of Methylophilaceae.</title>
        <authorList>
            <person name="Lv H."/>
            <person name="Sahin N."/>
            <person name="Tani A."/>
        </authorList>
    </citation>
    <scope>NUCLEOTIDE SEQUENCE [LARGE SCALE GENOMIC DNA]</scope>
    <source>
        <strain evidence="1 2">La2-4</strain>
    </source>
</reference>
<keyword evidence="2" id="KW-1185">Reference proteome</keyword>
<dbReference type="EC" id="2.4.2.52" evidence="1"/>
<dbReference type="GO" id="GO:0016757">
    <property type="term" value="F:glycosyltransferase activity"/>
    <property type="evidence" value="ECO:0007669"/>
    <property type="project" value="UniProtKB-KW"/>
</dbReference>
<keyword evidence="1" id="KW-0808">Transferase</keyword>
<dbReference type="Gene3D" id="1.10.4200.10">
    <property type="entry name" value="Triphosphoribosyl-dephospho-CoA protein"/>
    <property type="match status" value="1"/>
</dbReference>
<dbReference type="GO" id="GO:0005524">
    <property type="term" value="F:ATP binding"/>
    <property type="evidence" value="ECO:0007669"/>
    <property type="project" value="InterPro"/>
</dbReference>
<dbReference type="PANTHER" id="PTHR42280:SF1">
    <property type="entry name" value="CITG FAMILY PROTEIN"/>
    <property type="match status" value="1"/>
</dbReference>
<organism evidence="1 2">
    <name type="scientific">Novimethylophilus kurashikiensis</name>
    <dbReference type="NCBI Taxonomy" id="1825523"/>
    <lineage>
        <taxon>Bacteria</taxon>
        <taxon>Pseudomonadati</taxon>
        <taxon>Pseudomonadota</taxon>
        <taxon>Betaproteobacteria</taxon>
        <taxon>Nitrosomonadales</taxon>
        <taxon>Methylophilaceae</taxon>
        <taxon>Novimethylophilus</taxon>
    </lineage>
</organism>
<dbReference type="InterPro" id="IPR002736">
    <property type="entry name" value="CitG"/>
</dbReference>
<dbReference type="RefSeq" id="WP_227871312.1">
    <property type="nucleotide sequence ID" value="NZ_BDOQ01000002.1"/>
</dbReference>
<protein>
    <submittedName>
        <fullName evidence="1">Triphosphoribosyl-dephospho-CoA synthase</fullName>
        <ecNumber evidence="1">2.4.2.52</ecNumber>
    </submittedName>
</protein>
<dbReference type="GO" id="GO:0046917">
    <property type="term" value="F:triphosphoribosyl-dephospho-CoA synthase activity"/>
    <property type="evidence" value="ECO:0007669"/>
    <property type="project" value="UniProtKB-EC"/>
</dbReference>
<dbReference type="PANTHER" id="PTHR42280">
    <property type="entry name" value="CITG FAMILY PROTEIN"/>
    <property type="match status" value="1"/>
</dbReference>
<accession>A0A2R5F2J8</accession>
<name>A0A2R5F2J8_9PROT</name>
<evidence type="ECO:0000313" key="2">
    <source>
        <dbReference type="Proteomes" id="UP000245081"/>
    </source>
</evidence>
<comment type="caution">
    <text evidence="1">The sequence shown here is derived from an EMBL/GenBank/DDBJ whole genome shotgun (WGS) entry which is preliminary data.</text>
</comment>
<sequence length="280" mass="30170">MSHPIQASLVAQAFEQACLAELQALKPGNVHVFADGHNMVVDDFVKSAHAAASAIAQPGLTVGQRVYRAVEATWQAVGCNTNLGIVLLSSPLIASALSGEGVSEVLAGLTQDDAKDVFRAIVMASPAGLGDSEQHDVHDAPQVTLLEAMRAAASRDRIAYQYVHNYEDVLGFGLQRYQEAMSQWDNEPWAATAVHLGFMARFPDSHVQRKYGLAAAEALCAETQEYEQLLMTYDNPKAAFASLLRFDADLKRRGLNPGTSADLTVATLLTAMLDKSLSLR</sequence>
<dbReference type="EMBL" id="BDOQ01000002">
    <property type="protein sequence ID" value="GBG12812.1"/>
    <property type="molecule type" value="Genomic_DNA"/>
</dbReference>